<comment type="caution">
    <text evidence="2">The sequence shown here is derived from an EMBL/GenBank/DDBJ whole genome shotgun (WGS) entry which is preliminary data.</text>
</comment>
<dbReference type="EMBL" id="JAMYWD010000002">
    <property type="protein sequence ID" value="KAJ4977547.1"/>
    <property type="molecule type" value="Genomic_DNA"/>
</dbReference>
<accession>A0A9Q0QZK1</accession>
<proteinExistence type="predicted"/>
<gene>
    <name evidence="2" type="ORF">NE237_008327</name>
</gene>
<dbReference type="Proteomes" id="UP001141806">
    <property type="component" value="Unassembled WGS sequence"/>
</dbReference>
<sequence>MEKVVAVGLGLDPNPSLCWVEKVPGQPGKSASLLPKPPILSANPFSASLSVSDDISSPISSDSLPAISSSSILPIYRAASASGYDMSSLSYREQALPDSFPLANNPSISLILNPYSTSHPVLVHPPSTQPIPLLCIPSYPQPRSPDLRCTPDRFPLPSFCETASPPPVDLLAPCGDCSSAYPFETSLDIYMSSARISLDSLQQPSLEGDDELPLDDSSYSGSKDISNLYCYSDKEREEDAWLV</sequence>
<evidence type="ECO:0000313" key="2">
    <source>
        <dbReference type="EMBL" id="KAJ4977547.1"/>
    </source>
</evidence>
<name>A0A9Q0QZK1_9MAGN</name>
<feature type="region of interest" description="Disordered" evidence="1">
    <location>
        <begin position="204"/>
        <end position="225"/>
    </location>
</feature>
<organism evidence="2 3">
    <name type="scientific">Protea cynaroides</name>
    <dbReference type="NCBI Taxonomy" id="273540"/>
    <lineage>
        <taxon>Eukaryota</taxon>
        <taxon>Viridiplantae</taxon>
        <taxon>Streptophyta</taxon>
        <taxon>Embryophyta</taxon>
        <taxon>Tracheophyta</taxon>
        <taxon>Spermatophyta</taxon>
        <taxon>Magnoliopsida</taxon>
        <taxon>Proteales</taxon>
        <taxon>Proteaceae</taxon>
        <taxon>Protea</taxon>
    </lineage>
</organism>
<reference evidence="2" key="1">
    <citation type="journal article" date="2023" name="Plant J.">
        <title>The genome of the king protea, Protea cynaroides.</title>
        <authorList>
            <person name="Chang J."/>
            <person name="Duong T.A."/>
            <person name="Schoeman C."/>
            <person name="Ma X."/>
            <person name="Roodt D."/>
            <person name="Barker N."/>
            <person name="Li Z."/>
            <person name="Van de Peer Y."/>
            <person name="Mizrachi E."/>
        </authorList>
    </citation>
    <scope>NUCLEOTIDE SEQUENCE</scope>
    <source>
        <tissue evidence="2">Young leaves</tissue>
    </source>
</reference>
<evidence type="ECO:0000256" key="1">
    <source>
        <dbReference type="SAM" id="MobiDB-lite"/>
    </source>
</evidence>
<dbReference type="AlphaFoldDB" id="A0A9Q0QZK1"/>
<keyword evidence="3" id="KW-1185">Reference proteome</keyword>
<evidence type="ECO:0000313" key="3">
    <source>
        <dbReference type="Proteomes" id="UP001141806"/>
    </source>
</evidence>
<protein>
    <submittedName>
        <fullName evidence="2">Uncharacterized protein</fullName>
    </submittedName>
</protein>